<accession>A0ABN2HMI6</accession>
<sequence length="149" mass="16552">MSLDKRCVERLMHRKDGVRARDLEHSGNDRQHPGQMDAAAFGFGLESCTEKDIEPGGVAELQLRAVHHQPDTSPLYALLERLAQHFGGVVIQLTRRCHDRARPVVPNLDLEPAFAGAADHPAVHLRTSSGVSLLSIARIEPYAFYPVLW</sequence>
<gene>
    <name evidence="1" type="ORF">GCM10009680_32140</name>
</gene>
<organism evidence="1 2">
    <name type="scientific">Streptomyces yatensis</name>
    <dbReference type="NCBI Taxonomy" id="155177"/>
    <lineage>
        <taxon>Bacteria</taxon>
        <taxon>Bacillati</taxon>
        <taxon>Actinomycetota</taxon>
        <taxon>Actinomycetes</taxon>
        <taxon>Kitasatosporales</taxon>
        <taxon>Streptomycetaceae</taxon>
        <taxon>Streptomyces</taxon>
        <taxon>Streptomyces violaceusniger group</taxon>
    </lineage>
</organism>
<evidence type="ECO:0000313" key="2">
    <source>
        <dbReference type="Proteomes" id="UP001499947"/>
    </source>
</evidence>
<comment type="caution">
    <text evidence="1">The sequence shown here is derived from an EMBL/GenBank/DDBJ whole genome shotgun (WGS) entry which is preliminary data.</text>
</comment>
<dbReference type="EMBL" id="BAAALR010000043">
    <property type="protein sequence ID" value="GAA1690312.1"/>
    <property type="molecule type" value="Genomic_DNA"/>
</dbReference>
<reference evidence="1 2" key="1">
    <citation type="journal article" date="2019" name="Int. J. Syst. Evol. Microbiol.">
        <title>The Global Catalogue of Microorganisms (GCM) 10K type strain sequencing project: providing services to taxonomists for standard genome sequencing and annotation.</title>
        <authorList>
            <consortium name="The Broad Institute Genomics Platform"/>
            <consortium name="The Broad Institute Genome Sequencing Center for Infectious Disease"/>
            <person name="Wu L."/>
            <person name="Ma J."/>
        </authorList>
    </citation>
    <scope>NUCLEOTIDE SEQUENCE [LARGE SCALE GENOMIC DNA]</scope>
    <source>
        <strain evidence="1 2">JCM 13244</strain>
    </source>
</reference>
<protein>
    <submittedName>
        <fullName evidence="1">Uncharacterized protein</fullName>
    </submittedName>
</protein>
<name>A0ABN2HMI6_9ACTN</name>
<keyword evidence="2" id="KW-1185">Reference proteome</keyword>
<evidence type="ECO:0000313" key="1">
    <source>
        <dbReference type="EMBL" id="GAA1690312.1"/>
    </source>
</evidence>
<dbReference type="Proteomes" id="UP001499947">
    <property type="component" value="Unassembled WGS sequence"/>
</dbReference>
<proteinExistence type="predicted"/>